<dbReference type="CDD" id="cd00464">
    <property type="entry name" value="SK"/>
    <property type="match status" value="1"/>
</dbReference>
<evidence type="ECO:0000256" key="1">
    <source>
        <dbReference type="ARBA" id="ARBA00022605"/>
    </source>
</evidence>
<dbReference type="SUPFAM" id="SSF52540">
    <property type="entry name" value="P-loop containing nucleoside triphosphate hydrolases"/>
    <property type="match status" value="1"/>
</dbReference>
<reference evidence="8 9" key="1">
    <citation type="submission" date="2018-06" db="EMBL/GenBank/DDBJ databases">
        <title>Mucibacter soli gen. nov., sp. nov., a new member of the family Chitinophagaceae producing mucin.</title>
        <authorList>
            <person name="Kim M.-K."/>
            <person name="Park S."/>
            <person name="Kim T.-S."/>
            <person name="Joung Y."/>
            <person name="Han J.-H."/>
            <person name="Kim S.B."/>
        </authorList>
    </citation>
    <scope>NUCLEOTIDE SEQUENCE [LARGE SCALE GENOMIC DNA]</scope>
    <source>
        <strain evidence="8 9">R1-15</strain>
    </source>
</reference>
<proteinExistence type="inferred from homology"/>
<comment type="pathway">
    <text evidence="7">Metabolic intermediate biosynthesis; chorismate biosynthesis; chorismate from D-erythrose 4-phosphate and phosphoenolpyruvate: step 5/7.</text>
</comment>
<feature type="binding site" evidence="7">
    <location>
        <position position="58"/>
    </location>
    <ligand>
        <name>substrate</name>
    </ligand>
</feature>
<dbReference type="InterPro" id="IPR000623">
    <property type="entry name" value="Shikimate_kinase/TSH1"/>
</dbReference>
<dbReference type="GO" id="GO:0009073">
    <property type="term" value="P:aromatic amino acid family biosynthetic process"/>
    <property type="evidence" value="ECO:0007669"/>
    <property type="project" value="UniProtKB-KW"/>
</dbReference>
<keyword evidence="7" id="KW-0460">Magnesium</keyword>
<keyword evidence="9" id="KW-1185">Reference proteome</keyword>
<feature type="binding site" evidence="7">
    <location>
        <position position="121"/>
    </location>
    <ligand>
        <name>ATP</name>
        <dbReference type="ChEBI" id="CHEBI:30616"/>
    </ligand>
</feature>
<gene>
    <name evidence="7" type="primary">aroK</name>
    <name evidence="8" type="ORF">DN068_03935</name>
</gene>
<evidence type="ECO:0000313" key="9">
    <source>
        <dbReference type="Proteomes" id="UP000248745"/>
    </source>
</evidence>
<dbReference type="PANTHER" id="PTHR21087">
    <property type="entry name" value="SHIKIMATE KINASE"/>
    <property type="match status" value="1"/>
</dbReference>
<feature type="binding site" evidence="7">
    <location>
        <position position="34"/>
    </location>
    <ligand>
        <name>substrate</name>
    </ligand>
</feature>
<organism evidence="8 9">
    <name type="scientific">Taibaiella soli</name>
    <dbReference type="NCBI Taxonomy" id="1649169"/>
    <lineage>
        <taxon>Bacteria</taxon>
        <taxon>Pseudomonadati</taxon>
        <taxon>Bacteroidota</taxon>
        <taxon>Chitinophagia</taxon>
        <taxon>Chitinophagales</taxon>
        <taxon>Chitinophagaceae</taxon>
        <taxon>Taibaiella</taxon>
    </lineage>
</organism>
<comment type="similarity">
    <text evidence="7">Belongs to the shikimate kinase family.</text>
</comment>
<evidence type="ECO:0000256" key="4">
    <source>
        <dbReference type="ARBA" id="ARBA00022777"/>
    </source>
</evidence>
<comment type="subcellular location">
    <subcellularLocation>
        <location evidence="7">Cytoplasm</location>
    </subcellularLocation>
</comment>
<dbReference type="PRINTS" id="PR01100">
    <property type="entry name" value="SHIKIMTKNASE"/>
</dbReference>
<sequence>MIKFIFLIGMPGVGKTYWGKKLAEHLRMRFVDLDDFIEDREDDSILALFAQQGEEKFREMERNALHAVLADNTVPTVVACGGGTPCFFDNMDKMKEAGCVIFLRAEMDTLLSRLFVDIEFRPLLQADSVHDKLYQLAGHRMPVYKRAHHILEVETVSVNTFEEIILQCTSEP</sequence>
<comment type="caution">
    <text evidence="7">Lacks conserved residue(s) required for the propagation of feature annotation.</text>
</comment>
<comment type="cofactor">
    <cofactor evidence="7">
        <name>Mg(2+)</name>
        <dbReference type="ChEBI" id="CHEBI:18420"/>
    </cofactor>
    <text evidence="7">Binds 1 Mg(2+) ion per subunit.</text>
</comment>
<dbReference type="GO" id="GO:0000287">
    <property type="term" value="F:magnesium ion binding"/>
    <property type="evidence" value="ECO:0007669"/>
    <property type="project" value="UniProtKB-UniRule"/>
</dbReference>
<dbReference type="EC" id="2.7.1.71" evidence="7"/>
<dbReference type="PANTHER" id="PTHR21087:SF16">
    <property type="entry name" value="SHIKIMATE KINASE 1, CHLOROPLASTIC"/>
    <property type="match status" value="1"/>
</dbReference>
<dbReference type="GO" id="GO:0009423">
    <property type="term" value="P:chorismate biosynthetic process"/>
    <property type="evidence" value="ECO:0007669"/>
    <property type="project" value="UniProtKB-UniRule"/>
</dbReference>
<dbReference type="GO" id="GO:0005829">
    <property type="term" value="C:cytosol"/>
    <property type="evidence" value="ECO:0007669"/>
    <property type="project" value="TreeGrafter"/>
</dbReference>
<feature type="binding site" evidence="7">
    <location>
        <position position="82"/>
    </location>
    <ligand>
        <name>substrate</name>
    </ligand>
</feature>
<dbReference type="InterPro" id="IPR031322">
    <property type="entry name" value="Shikimate/glucono_kinase"/>
</dbReference>
<keyword evidence="7" id="KW-0963">Cytoplasm</keyword>
<dbReference type="GO" id="GO:0005524">
    <property type="term" value="F:ATP binding"/>
    <property type="evidence" value="ECO:0007669"/>
    <property type="project" value="UniProtKB-UniRule"/>
</dbReference>
<accession>A0A2W2AFB6</accession>
<dbReference type="RefSeq" id="WP_110997591.1">
    <property type="nucleotide sequence ID" value="NZ_QKTW01000006.1"/>
</dbReference>
<keyword evidence="5 7" id="KW-0067">ATP-binding</keyword>
<evidence type="ECO:0000256" key="7">
    <source>
        <dbReference type="HAMAP-Rule" id="MF_00109"/>
    </source>
</evidence>
<dbReference type="Pfam" id="PF01202">
    <property type="entry name" value="SKI"/>
    <property type="match status" value="1"/>
</dbReference>
<dbReference type="AlphaFoldDB" id="A0A2W2AFB6"/>
<name>A0A2W2AFB6_9BACT</name>
<evidence type="ECO:0000256" key="3">
    <source>
        <dbReference type="ARBA" id="ARBA00022741"/>
    </source>
</evidence>
<keyword evidence="1 7" id="KW-0028">Amino-acid biosynthesis</keyword>
<keyword evidence="7" id="KW-0479">Metal-binding</keyword>
<evidence type="ECO:0000256" key="5">
    <source>
        <dbReference type="ARBA" id="ARBA00022840"/>
    </source>
</evidence>
<evidence type="ECO:0000256" key="2">
    <source>
        <dbReference type="ARBA" id="ARBA00022679"/>
    </source>
</evidence>
<dbReference type="OrthoDB" id="9800332at2"/>
<dbReference type="EMBL" id="QKTW01000006">
    <property type="protein sequence ID" value="PZF74175.1"/>
    <property type="molecule type" value="Genomic_DNA"/>
</dbReference>
<feature type="binding site" evidence="7">
    <location>
        <position position="140"/>
    </location>
    <ligand>
        <name>substrate</name>
    </ligand>
</feature>
<keyword evidence="2 7" id="KW-0808">Transferase</keyword>
<dbReference type="GO" id="GO:0008652">
    <property type="term" value="P:amino acid biosynthetic process"/>
    <property type="evidence" value="ECO:0007669"/>
    <property type="project" value="UniProtKB-KW"/>
</dbReference>
<comment type="function">
    <text evidence="7">Catalyzes the specific phosphorylation of the 3-hydroxyl group of shikimic acid using ATP as a cosubstrate.</text>
</comment>
<keyword evidence="6 7" id="KW-0057">Aromatic amino acid biosynthesis</keyword>
<dbReference type="Gene3D" id="3.40.50.300">
    <property type="entry name" value="P-loop containing nucleotide triphosphate hydrolases"/>
    <property type="match status" value="1"/>
</dbReference>
<dbReference type="InterPro" id="IPR027417">
    <property type="entry name" value="P-loop_NTPase"/>
</dbReference>
<keyword evidence="4 7" id="KW-0418">Kinase</keyword>
<dbReference type="UniPathway" id="UPA00053">
    <property type="reaction ID" value="UER00088"/>
</dbReference>
<dbReference type="Proteomes" id="UP000248745">
    <property type="component" value="Unassembled WGS sequence"/>
</dbReference>
<feature type="binding site" evidence="7">
    <location>
        <begin position="12"/>
        <end position="17"/>
    </location>
    <ligand>
        <name>ATP</name>
        <dbReference type="ChEBI" id="CHEBI:30616"/>
    </ligand>
</feature>
<comment type="catalytic activity">
    <reaction evidence="7">
        <text>shikimate + ATP = 3-phosphoshikimate + ADP + H(+)</text>
        <dbReference type="Rhea" id="RHEA:13121"/>
        <dbReference type="ChEBI" id="CHEBI:15378"/>
        <dbReference type="ChEBI" id="CHEBI:30616"/>
        <dbReference type="ChEBI" id="CHEBI:36208"/>
        <dbReference type="ChEBI" id="CHEBI:145989"/>
        <dbReference type="ChEBI" id="CHEBI:456216"/>
        <dbReference type="EC" id="2.7.1.71"/>
    </reaction>
</comment>
<evidence type="ECO:0000256" key="6">
    <source>
        <dbReference type="ARBA" id="ARBA00023141"/>
    </source>
</evidence>
<feature type="binding site" evidence="7">
    <location>
        <position position="16"/>
    </location>
    <ligand>
        <name>Mg(2+)</name>
        <dbReference type="ChEBI" id="CHEBI:18420"/>
    </ligand>
</feature>
<protein>
    <recommendedName>
        <fullName evidence="7">Shikimate kinase</fullName>
        <shortName evidence="7">SK</shortName>
        <ecNumber evidence="7">2.7.1.71</ecNumber>
    </recommendedName>
</protein>
<dbReference type="GO" id="GO:0004765">
    <property type="term" value="F:shikimate kinase activity"/>
    <property type="evidence" value="ECO:0007669"/>
    <property type="project" value="UniProtKB-UniRule"/>
</dbReference>
<keyword evidence="3 7" id="KW-0547">Nucleotide-binding</keyword>
<comment type="subunit">
    <text evidence="7">Monomer.</text>
</comment>
<dbReference type="HAMAP" id="MF_00109">
    <property type="entry name" value="Shikimate_kinase"/>
    <property type="match status" value="1"/>
</dbReference>
<comment type="caution">
    <text evidence="8">The sequence shown here is derived from an EMBL/GenBank/DDBJ whole genome shotgun (WGS) entry which is preliminary data.</text>
</comment>
<evidence type="ECO:0000313" key="8">
    <source>
        <dbReference type="EMBL" id="PZF74175.1"/>
    </source>
</evidence>